<dbReference type="OrthoDB" id="9769739at2"/>
<dbReference type="STRING" id="45071.Lpar_3110"/>
<feature type="binding site" evidence="2">
    <location>
        <position position="60"/>
    </location>
    <ligand>
        <name>Zn(2+)</name>
        <dbReference type="ChEBI" id="CHEBI:29105"/>
    </ligand>
</feature>
<dbReference type="NCBIfam" id="NF011765">
    <property type="entry name" value="PRK15219.1"/>
    <property type="match status" value="1"/>
</dbReference>
<keyword evidence="2" id="KW-0862">Zinc</keyword>
<dbReference type="Gene3D" id="3.40.1050.10">
    <property type="entry name" value="Carbonic anhydrase"/>
    <property type="match status" value="1"/>
</dbReference>
<dbReference type="CDD" id="cd03378">
    <property type="entry name" value="beta_CA_cladeC"/>
    <property type="match status" value="1"/>
</dbReference>
<dbReference type="SMART" id="SM00947">
    <property type="entry name" value="Pro_CA"/>
    <property type="match status" value="1"/>
</dbReference>
<dbReference type="RefSeq" id="WP_058518801.1">
    <property type="nucleotide sequence ID" value="NZ_CAAAIE010000001.1"/>
</dbReference>
<accession>A0A1E5JWG0</accession>
<keyword evidence="2" id="KW-0479">Metal-binding</keyword>
<dbReference type="SUPFAM" id="SSF53056">
    <property type="entry name" value="beta-carbonic anhydrase, cab"/>
    <property type="match status" value="1"/>
</dbReference>
<dbReference type="InterPro" id="IPR036874">
    <property type="entry name" value="Carbonic_anhydrase_sf"/>
</dbReference>
<name>A0A1E5JWG0_9GAMM</name>
<dbReference type="Pfam" id="PF00484">
    <property type="entry name" value="Pro_CA"/>
    <property type="match status" value="1"/>
</dbReference>
<evidence type="ECO:0000256" key="1">
    <source>
        <dbReference type="ARBA" id="ARBA00006217"/>
    </source>
</evidence>
<evidence type="ECO:0000256" key="2">
    <source>
        <dbReference type="PIRSR" id="PIRSR601765-1"/>
    </source>
</evidence>
<dbReference type="PANTHER" id="PTHR11002:SF79">
    <property type="entry name" value="CARBONIC ANHYDRASE 2"/>
    <property type="match status" value="1"/>
</dbReference>
<evidence type="ECO:0000313" key="4">
    <source>
        <dbReference type="Proteomes" id="UP000095229"/>
    </source>
</evidence>
<comment type="caution">
    <text evidence="3">The sequence shown here is derived from an EMBL/GenBank/DDBJ whole genome shotgun (WGS) entry which is preliminary data.</text>
</comment>
<dbReference type="PANTHER" id="PTHR11002">
    <property type="entry name" value="CARBONIC ANHYDRASE"/>
    <property type="match status" value="1"/>
</dbReference>
<dbReference type="Proteomes" id="UP000095229">
    <property type="component" value="Unassembled WGS sequence"/>
</dbReference>
<feature type="binding site" evidence="2">
    <location>
        <position position="111"/>
    </location>
    <ligand>
        <name>Zn(2+)</name>
        <dbReference type="ChEBI" id="CHEBI:29105"/>
    </ligand>
</feature>
<keyword evidence="4" id="KW-1185">Reference proteome</keyword>
<organism evidence="3 4">
    <name type="scientific">Legionella parisiensis</name>
    <dbReference type="NCBI Taxonomy" id="45071"/>
    <lineage>
        <taxon>Bacteria</taxon>
        <taxon>Pseudomonadati</taxon>
        <taxon>Pseudomonadota</taxon>
        <taxon>Gammaproteobacteria</taxon>
        <taxon>Legionellales</taxon>
        <taxon>Legionellaceae</taxon>
        <taxon>Legionella</taxon>
    </lineage>
</organism>
<dbReference type="EMBL" id="LSOG01000003">
    <property type="protein sequence ID" value="OEH48859.1"/>
    <property type="molecule type" value="Genomic_DNA"/>
</dbReference>
<evidence type="ECO:0000313" key="3">
    <source>
        <dbReference type="EMBL" id="OEH48859.1"/>
    </source>
</evidence>
<dbReference type="GO" id="GO:0004089">
    <property type="term" value="F:carbonate dehydratase activity"/>
    <property type="evidence" value="ECO:0007669"/>
    <property type="project" value="InterPro"/>
</dbReference>
<dbReference type="GO" id="GO:0008270">
    <property type="term" value="F:zinc ion binding"/>
    <property type="evidence" value="ECO:0007669"/>
    <property type="project" value="InterPro"/>
</dbReference>
<dbReference type="AlphaFoldDB" id="A0A1E5JWG0"/>
<reference evidence="3 4" key="1">
    <citation type="submission" date="2016-02" db="EMBL/GenBank/DDBJ databases">
        <title>Secondary metabolites in Legionella.</title>
        <authorList>
            <person name="Tobias N.J."/>
            <person name="Bode H.B."/>
        </authorList>
    </citation>
    <scope>NUCLEOTIDE SEQUENCE [LARGE SCALE GENOMIC DNA]</scope>
    <source>
        <strain evidence="3 4">DSM 19216</strain>
    </source>
</reference>
<comment type="cofactor">
    <cofactor evidence="2">
        <name>Zn(2+)</name>
        <dbReference type="ChEBI" id="CHEBI:29105"/>
    </cofactor>
    <text evidence="2">Binds 1 zinc ion per subunit.</text>
</comment>
<dbReference type="InterPro" id="IPR001765">
    <property type="entry name" value="Carbonic_anhydrase"/>
</dbReference>
<feature type="binding site" evidence="2">
    <location>
        <position position="114"/>
    </location>
    <ligand>
        <name>Zn(2+)</name>
        <dbReference type="ChEBI" id="CHEBI:29105"/>
    </ligand>
</feature>
<feature type="binding site" evidence="2">
    <location>
        <position position="58"/>
    </location>
    <ligand>
        <name>Zn(2+)</name>
        <dbReference type="ChEBI" id="CHEBI:29105"/>
    </ligand>
</feature>
<comment type="similarity">
    <text evidence="1">Belongs to the beta-class carbonic anhydrase family.</text>
</comment>
<sequence>MKTLTKEMQEAITPEIALHLLQEGNKRFVNNLKVNRNLLQQANETSDGQHPFAIILSCIDSRTSVELIFDQGLGDVFSVRIAGTIINEDILGSMEFACKVAGAKIIVVLGHSKCGAIKGACDHVEMGSLTALLSKIQPAVRAEKTTIENRTSSNEEFVEKVTTINIKRTVHAVMERSPILKELIETGECGIIGGYHDISTGEVFFYQDTKFGFIKTELDNLHLFENTMAIREKP</sequence>
<gene>
    <name evidence="3" type="primary">mtcA2_1</name>
    <name evidence="3" type="ORF">lpari_00106</name>
</gene>
<dbReference type="PATRIC" id="fig|45071.6.peg.3349"/>
<protein>
    <submittedName>
        <fullName evidence="3">Carbonic anhydrase 2</fullName>
    </submittedName>
</protein>
<proteinExistence type="inferred from homology"/>